<evidence type="ECO:0000313" key="3">
    <source>
        <dbReference type="Proteomes" id="UP001313282"/>
    </source>
</evidence>
<sequence length="312" mass="33674">MKFDISLLLGLSFSISVAAYEPVYLQRWTCSQNNLYRTLERLQRESSFCQALLVPNPTVTVPSSIAATPIATISSACNCIVATLTTSTTSTTTTSSVSVCANTITITANPVTVTEKPDPVTVTETYTPTSPPTEVATAYDFDFETLDGLWGCSTKIQGNRDFAGCGIHEDPTAAHSGNSFFRLSYWSGDGEAVFRFGNIKALSILPNFDYEFSLWYRQFTYTKSICTVVVYFGDAGLSGIGAPGTVSSGWGIGSFSPTTSLTWTKSSTRFNSNRYQSLGMFIAVTCNCPSGESCGNTYVGFDDFVLKPVVPV</sequence>
<protein>
    <recommendedName>
        <fullName evidence="4">CBM-cenC domain-containing protein</fullName>
    </recommendedName>
</protein>
<organism evidence="2 3">
    <name type="scientific">Orbilia javanica</name>
    <dbReference type="NCBI Taxonomy" id="47235"/>
    <lineage>
        <taxon>Eukaryota</taxon>
        <taxon>Fungi</taxon>
        <taxon>Dikarya</taxon>
        <taxon>Ascomycota</taxon>
        <taxon>Pezizomycotina</taxon>
        <taxon>Orbiliomycetes</taxon>
        <taxon>Orbiliales</taxon>
        <taxon>Orbiliaceae</taxon>
        <taxon>Orbilia</taxon>
    </lineage>
</organism>
<gene>
    <name evidence="2" type="ORF">TWF718_000617</name>
</gene>
<accession>A0AAN8P1D8</accession>
<keyword evidence="3" id="KW-1185">Reference proteome</keyword>
<dbReference type="Proteomes" id="UP001313282">
    <property type="component" value="Unassembled WGS sequence"/>
</dbReference>
<evidence type="ECO:0008006" key="4">
    <source>
        <dbReference type="Google" id="ProtNLM"/>
    </source>
</evidence>
<dbReference type="Gene3D" id="2.60.120.260">
    <property type="entry name" value="Galactose-binding domain-like"/>
    <property type="match status" value="1"/>
</dbReference>
<name>A0AAN8P1D8_9PEZI</name>
<feature type="chain" id="PRO_5042910203" description="CBM-cenC domain-containing protein" evidence="1">
    <location>
        <begin position="20"/>
        <end position="312"/>
    </location>
</feature>
<evidence type="ECO:0000256" key="1">
    <source>
        <dbReference type="SAM" id="SignalP"/>
    </source>
</evidence>
<evidence type="ECO:0000313" key="2">
    <source>
        <dbReference type="EMBL" id="KAK6356245.1"/>
    </source>
</evidence>
<proteinExistence type="predicted"/>
<feature type="signal peptide" evidence="1">
    <location>
        <begin position="1"/>
        <end position="19"/>
    </location>
</feature>
<dbReference type="AlphaFoldDB" id="A0AAN8P1D8"/>
<comment type="caution">
    <text evidence="2">The sequence shown here is derived from an EMBL/GenBank/DDBJ whole genome shotgun (WGS) entry which is preliminary data.</text>
</comment>
<reference evidence="2 3" key="1">
    <citation type="submission" date="2019-10" db="EMBL/GenBank/DDBJ databases">
        <authorList>
            <person name="Palmer J.M."/>
        </authorList>
    </citation>
    <scope>NUCLEOTIDE SEQUENCE [LARGE SCALE GENOMIC DNA]</scope>
    <source>
        <strain evidence="2 3">TWF718</strain>
    </source>
</reference>
<keyword evidence="1" id="KW-0732">Signal</keyword>
<dbReference type="EMBL" id="JAVHNR010000001">
    <property type="protein sequence ID" value="KAK6356245.1"/>
    <property type="molecule type" value="Genomic_DNA"/>
</dbReference>